<dbReference type="AlphaFoldDB" id="A0AAV5GB63"/>
<feature type="region of interest" description="Disordered" evidence="1">
    <location>
        <begin position="84"/>
        <end position="111"/>
    </location>
</feature>
<dbReference type="CDD" id="cd00067">
    <property type="entry name" value="GAL4"/>
    <property type="match status" value="1"/>
</dbReference>
<evidence type="ECO:0000313" key="4">
    <source>
        <dbReference type="Proteomes" id="UP001342314"/>
    </source>
</evidence>
<evidence type="ECO:0000256" key="1">
    <source>
        <dbReference type="SAM" id="MobiDB-lite"/>
    </source>
</evidence>
<dbReference type="GO" id="GO:0000981">
    <property type="term" value="F:DNA-binding transcription factor activity, RNA polymerase II-specific"/>
    <property type="evidence" value="ECO:0007669"/>
    <property type="project" value="InterPro"/>
</dbReference>
<dbReference type="Proteomes" id="UP001342314">
    <property type="component" value="Unassembled WGS sequence"/>
</dbReference>
<keyword evidence="4" id="KW-1185">Reference proteome</keyword>
<feature type="region of interest" description="Disordered" evidence="1">
    <location>
        <begin position="228"/>
        <end position="271"/>
    </location>
</feature>
<name>A0AAV5GB63_9BASI</name>
<reference evidence="3 4" key="1">
    <citation type="submission" date="2021-12" db="EMBL/GenBank/DDBJ databases">
        <title>High titer production of polyol ester of fatty acids by Rhodotorula paludigena BS15 towards product separation-free biomass refinery.</title>
        <authorList>
            <person name="Mano J."/>
            <person name="Ono H."/>
            <person name="Tanaka T."/>
            <person name="Naito K."/>
            <person name="Sushida H."/>
            <person name="Ike M."/>
            <person name="Tokuyasu K."/>
            <person name="Kitaoka M."/>
        </authorList>
    </citation>
    <scope>NUCLEOTIDE SEQUENCE [LARGE SCALE GENOMIC DNA]</scope>
    <source>
        <strain evidence="3 4">BS15</strain>
    </source>
</reference>
<dbReference type="PROSITE" id="PS50048">
    <property type="entry name" value="ZN2_CY6_FUNGAL_2"/>
    <property type="match status" value="1"/>
</dbReference>
<organism evidence="3 4">
    <name type="scientific">Rhodotorula paludigena</name>
    <dbReference type="NCBI Taxonomy" id="86838"/>
    <lineage>
        <taxon>Eukaryota</taxon>
        <taxon>Fungi</taxon>
        <taxon>Dikarya</taxon>
        <taxon>Basidiomycota</taxon>
        <taxon>Pucciniomycotina</taxon>
        <taxon>Microbotryomycetes</taxon>
        <taxon>Sporidiobolales</taxon>
        <taxon>Sporidiobolaceae</taxon>
        <taxon>Rhodotorula</taxon>
    </lineage>
</organism>
<feature type="compositionally biased region" description="Low complexity" evidence="1">
    <location>
        <begin position="246"/>
        <end position="269"/>
    </location>
</feature>
<dbReference type="InterPro" id="IPR001138">
    <property type="entry name" value="Zn2Cys6_DnaBD"/>
</dbReference>
<protein>
    <recommendedName>
        <fullName evidence="2">Zn(2)-C6 fungal-type domain-containing protein</fullName>
    </recommendedName>
</protein>
<sequence length="452" mass="45996">MPIKRSPEETSRPPLSRGSACHRCFSRKVRCSGQPAPGSGVFACTSCLRTARFKGHELSQARCAFHGEGLCSEEGGPTMTGEVYSNVGPAPRRKTASRSTTTSSISSVRSATSATSQATDYSFDSSAPSLISPVSSTASLKSLGEGVRSTGSSPENMQLPPAVPYQYAAAVPQYGMPPGFAPPFSAAPLYPSTSSVSLPTTPLQYSSAFPGAPAQGADPLGPKSLLSRRAKAAPMSISLPPQPAMALSPAVSRAPSPAAASTSAPLAHPVSWGAPAQQSTLAGYAGPLPTHNSTAMRAPLQAQQPLQHSLPPQDDLTGALQAVLTPSTLSKLPGTSSYDFSLAPDAFPPYLSGAPATPSFGVAPGSGASTYVGMGAVTGSALPPTPLRSLSVSELYPPSVYGGGGVPTPHGLDAANAAVWSGSFHLPSPGLTFSSSTPHWLSQSGASQYFQS</sequence>
<feature type="compositionally biased region" description="Low complexity" evidence="1">
    <location>
        <begin position="97"/>
        <end position="111"/>
    </location>
</feature>
<proteinExistence type="predicted"/>
<feature type="domain" description="Zn(2)-C6 fungal-type" evidence="2">
    <location>
        <begin position="20"/>
        <end position="65"/>
    </location>
</feature>
<evidence type="ECO:0000313" key="3">
    <source>
        <dbReference type="EMBL" id="GJN87074.1"/>
    </source>
</evidence>
<dbReference type="EMBL" id="BQKY01000001">
    <property type="protein sequence ID" value="GJN87074.1"/>
    <property type="molecule type" value="Genomic_DNA"/>
</dbReference>
<comment type="caution">
    <text evidence="3">The sequence shown here is derived from an EMBL/GenBank/DDBJ whole genome shotgun (WGS) entry which is preliminary data.</text>
</comment>
<accession>A0AAV5GB63</accession>
<evidence type="ECO:0000259" key="2">
    <source>
        <dbReference type="PROSITE" id="PS50048"/>
    </source>
</evidence>
<gene>
    <name evidence="3" type="ORF">Rhopal_000019-T1</name>
</gene>
<dbReference type="GO" id="GO:0008270">
    <property type="term" value="F:zinc ion binding"/>
    <property type="evidence" value="ECO:0007669"/>
    <property type="project" value="InterPro"/>
</dbReference>